<gene>
    <name evidence="1" type="ORF">SNE25_24250</name>
</gene>
<evidence type="ECO:0000313" key="1">
    <source>
        <dbReference type="EMBL" id="WPU92443.1"/>
    </source>
</evidence>
<dbReference type="SUPFAM" id="SSF52266">
    <property type="entry name" value="SGNH hydrolase"/>
    <property type="match status" value="1"/>
</dbReference>
<keyword evidence="2" id="KW-1185">Reference proteome</keyword>
<name>A0ABZ0THF7_9SPHI</name>
<sequence length="326" mass="36900">MKRFTVRLCLFIAFASVFYVVTILIFGTFMPASLAKNFDNFGSLGFTRKRMSEAEKVKGVDVIVVGSSHAYRGYDPRIFKKEGLTVFNLGSSSQSPLQTKYLVDKYVKNLKPKLVIVDIYPILFGVDGLESQIDLISSGLMDEDIVKMSFEINDIRLYNSLIFGAFNNAFHLKKQKKNDTKGDTYISGGYVQSYERFKPKKVRFTQKITISALQLGAFKKTLAALKSKNIKYIIVQAPFSKSNYNSYTNNDEIDRLFAGLGEYYNFNKAMNLPDSMYYDDSHLNQLGVNVYNAKLIDTLKKNGVFNVVTGSKLKDSAKAYQASYQK</sequence>
<evidence type="ECO:0000313" key="2">
    <source>
        <dbReference type="Proteomes" id="UP001324380"/>
    </source>
</evidence>
<protein>
    <recommendedName>
        <fullName evidence="3">SGNH/GDSL hydrolase family protein</fullName>
    </recommendedName>
</protein>
<accession>A0ABZ0THF7</accession>
<dbReference type="EMBL" id="CP139558">
    <property type="protein sequence ID" value="WPU92443.1"/>
    <property type="molecule type" value="Genomic_DNA"/>
</dbReference>
<organism evidence="1 2">
    <name type="scientific">Mucilaginibacter sabulilitoris</name>
    <dbReference type="NCBI Taxonomy" id="1173583"/>
    <lineage>
        <taxon>Bacteria</taxon>
        <taxon>Pseudomonadati</taxon>
        <taxon>Bacteroidota</taxon>
        <taxon>Sphingobacteriia</taxon>
        <taxon>Sphingobacteriales</taxon>
        <taxon>Sphingobacteriaceae</taxon>
        <taxon>Mucilaginibacter</taxon>
    </lineage>
</organism>
<evidence type="ECO:0008006" key="3">
    <source>
        <dbReference type="Google" id="ProtNLM"/>
    </source>
</evidence>
<dbReference type="Proteomes" id="UP001324380">
    <property type="component" value="Chromosome"/>
</dbReference>
<proteinExistence type="predicted"/>
<reference evidence="1 2" key="1">
    <citation type="submission" date="2023-11" db="EMBL/GenBank/DDBJ databases">
        <title>Analysis of the Genomes of Mucilaginibacter gossypii cycad 4 and M. sabulilitoris SNA2: microbes with the potential for plant growth promotion.</title>
        <authorList>
            <person name="Hirsch A.M."/>
            <person name="Humm E."/>
            <person name="Rubbi M."/>
            <person name="Del Vecchio G."/>
            <person name="Ha S.M."/>
            <person name="Pellegrini M."/>
            <person name="Gunsalus R.P."/>
        </authorList>
    </citation>
    <scope>NUCLEOTIDE SEQUENCE [LARGE SCALE GENOMIC DNA]</scope>
    <source>
        <strain evidence="1 2">SNA2</strain>
    </source>
</reference>
<dbReference type="RefSeq" id="WP_321561605.1">
    <property type="nucleotide sequence ID" value="NZ_CP139558.1"/>
</dbReference>